<protein>
    <submittedName>
        <fullName evidence="1">Uncharacterized protein</fullName>
    </submittedName>
</protein>
<dbReference type="AlphaFoldDB" id="A0A1S7NQ62"/>
<evidence type="ECO:0000313" key="2">
    <source>
        <dbReference type="Proteomes" id="UP000191897"/>
    </source>
</evidence>
<sequence length="56" mass="6625">MNRWRPGFVMANTTEPAKEFQVSEKIPKKHQPLKLIRPLPRICAVPRQISVMRWRG</sequence>
<accession>A0A1S7NQ62</accession>
<evidence type="ECO:0000313" key="1">
    <source>
        <dbReference type="EMBL" id="CUX10160.1"/>
    </source>
</evidence>
<name>A0A1S7NQ62_AGRTU</name>
<reference evidence="1 2" key="1">
    <citation type="submission" date="2016-01" db="EMBL/GenBank/DDBJ databases">
        <authorList>
            <person name="Oliw E.H."/>
        </authorList>
    </citation>
    <scope>NUCLEOTIDE SEQUENCE [LARGE SCALE GENOMIC DNA]</scope>
    <source>
        <strain evidence="1 2">Kerr 14</strain>
    </source>
</reference>
<proteinExistence type="predicted"/>
<dbReference type="EMBL" id="FBWC01000004">
    <property type="protein sequence ID" value="CUX10160.1"/>
    <property type="molecule type" value="Genomic_DNA"/>
</dbReference>
<organism evidence="1 2">
    <name type="scientific">Agrobacterium tumefaciens str. Kerr 14</name>
    <dbReference type="NCBI Taxonomy" id="1183424"/>
    <lineage>
        <taxon>Bacteria</taxon>
        <taxon>Pseudomonadati</taxon>
        <taxon>Pseudomonadota</taxon>
        <taxon>Alphaproteobacteria</taxon>
        <taxon>Hyphomicrobiales</taxon>
        <taxon>Rhizobiaceae</taxon>
        <taxon>Rhizobium/Agrobacterium group</taxon>
        <taxon>Agrobacterium</taxon>
        <taxon>Agrobacterium tumefaciens complex</taxon>
    </lineage>
</organism>
<dbReference type="Proteomes" id="UP000191897">
    <property type="component" value="Unassembled WGS sequence"/>
</dbReference>
<gene>
    <name evidence="1" type="ORF">AGR4C_Cc120088</name>
</gene>